<accession>A0A0A9XJB3</accession>
<reference evidence="1" key="1">
    <citation type="journal article" date="2014" name="PLoS ONE">
        <title>Transcriptome-Based Identification of ABC Transporters in the Western Tarnished Plant Bug Lygus hesperus.</title>
        <authorList>
            <person name="Hull J.J."/>
            <person name="Chaney K."/>
            <person name="Geib S.M."/>
            <person name="Fabrick J.A."/>
            <person name="Brent C.S."/>
            <person name="Walsh D."/>
            <person name="Lavine L.C."/>
        </authorList>
    </citation>
    <scope>NUCLEOTIDE SEQUENCE</scope>
</reference>
<dbReference type="InterPro" id="IPR036691">
    <property type="entry name" value="Endo/exonu/phosph_ase_sf"/>
</dbReference>
<dbReference type="SUPFAM" id="SSF56219">
    <property type="entry name" value="DNase I-like"/>
    <property type="match status" value="1"/>
</dbReference>
<protein>
    <submittedName>
        <fullName evidence="1">Beta-lactamase OXA-9</fullName>
    </submittedName>
</protein>
<gene>
    <name evidence="1" type="primary">bla</name>
    <name evidence="1" type="ORF">CM83_9260</name>
</gene>
<dbReference type="Gene3D" id="3.60.10.10">
    <property type="entry name" value="Endonuclease/exonuclease/phosphatase"/>
    <property type="match status" value="1"/>
</dbReference>
<organism evidence="1">
    <name type="scientific">Lygus hesperus</name>
    <name type="common">Western plant bug</name>
    <dbReference type="NCBI Taxonomy" id="30085"/>
    <lineage>
        <taxon>Eukaryota</taxon>
        <taxon>Metazoa</taxon>
        <taxon>Ecdysozoa</taxon>
        <taxon>Arthropoda</taxon>
        <taxon>Hexapoda</taxon>
        <taxon>Insecta</taxon>
        <taxon>Pterygota</taxon>
        <taxon>Neoptera</taxon>
        <taxon>Paraneoptera</taxon>
        <taxon>Hemiptera</taxon>
        <taxon>Heteroptera</taxon>
        <taxon>Panheteroptera</taxon>
        <taxon>Cimicomorpha</taxon>
        <taxon>Miridae</taxon>
        <taxon>Mirini</taxon>
        <taxon>Lygus</taxon>
    </lineage>
</organism>
<dbReference type="AlphaFoldDB" id="A0A0A9XJB3"/>
<feature type="non-terminal residue" evidence="1">
    <location>
        <position position="202"/>
    </location>
</feature>
<proteinExistence type="predicted"/>
<evidence type="ECO:0000313" key="1">
    <source>
        <dbReference type="EMBL" id="JAG17170.1"/>
    </source>
</evidence>
<dbReference type="EMBL" id="GBHO01026434">
    <property type="protein sequence ID" value="JAG17170.1"/>
    <property type="molecule type" value="Transcribed_RNA"/>
</dbReference>
<feature type="non-terminal residue" evidence="1">
    <location>
        <position position="1"/>
    </location>
</feature>
<sequence length="202" mass="23335">PDCYARFEKYFEGFELKWVEAKKHSHRGRASGGMLLGIKKIPRIALNFHFEYVDERLVITDKRYDRVMYIVPVYLNCNSWDRDFAELYEFLSSNYDESKDFMVMGDMNARVGSKQLIPDEMNLDTEKYKLVRESKDPKSNSRGSSLLEMCEDFRLVILNGRCLGDTLGEVTFIGAMGVSVVDYCCSSPDVLGRIDSFCVLEY</sequence>
<reference evidence="1" key="2">
    <citation type="submission" date="2014-07" db="EMBL/GenBank/DDBJ databases">
        <authorList>
            <person name="Hull J."/>
        </authorList>
    </citation>
    <scope>NUCLEOTIDE SEQUENCE</scope>
</reference>
<name>A0A0A9XJB3_LYGHE</name>